<dbReference type="AlphaFoldDB" id="A0A8S9JCM5"/>
<name>A0A8S9JCM5_BRACR</name>
<evidence type="ECO:0000313" key="2">
    <source>
        <dbReference type="EMBL" id="KAF2579931.1"/>
    </source>
</evidence>
<gene>
    <name evidence="2" type="ORF">F2Q68_00002263</name>
</gene>
<dbReference type="Proteomes" id="UP000712281">
    <property type="component" value="Unassembled WGS sequence"/>
</dbReference>
<proteinExistence type="predicted"/>
<reference evidence="2" key="1">
    <citation type="submission" date="2019-12" db="EMBL/GenBank/DDBJ databases">
        <title>Genome sequencing and annotation of Brassica cretica.</title>
        <authorList>
            <person name="Studholme D.J."/>
            <person name="Sarris P.F."/>
        </authorList>
    </citation>
    <scope>NUCLEOTIDE SEQUENCE</scope>
    <source>
        <strain evidence="2">PFS-001/15</strain>
        <tissue evidence="2">Leaf</tissue>
    </source>
</reference>
<feature type="compositionally biased region" description="Basic and acidic residues" evidence="1">
    <location>
        <begin position="41"/>
        <end position="51"/>
    </location>
</feature>
<sequence>MFTDLLPTRSLVLRSCVPSKLLVCMLKDVMVVKRKKPRSFSVEKKRASEAPRRKKQRQPKMSREPVAVSSSESSRKDLVAEFDLEAWIDDTAVF</sequence>
<comment type="caution">
    <text evidence="2">The sequence shown here is derived from an EMBL/GenBank/DDBJ whole genome shotgun (WGS) entry which is preliminary data.</text>
</comment>
<organism evidence="2 3">
    <name type="scientific">Brassica cretica</name>
    <name type="common">Mustard</name>
    <dbReference type="NCBI Taxonomy" id="69181"/>
    <lineage>
        <taxon>Eukaryota</taxon>
        <taxon>Viridiplantae</taxon>
        <taxon>Streptophyta</taxon>
        <taxon>Embryophyta</taxon>
        <taxon>Tracheophyta</taxon>
        <taxon>Spermatophyta</taxon>
        <taxon>Magnoliopsida</taxon>
        <taxon>eudicotyledons</taxon>
        <taxon>Gunneridae</taxon>
        <taxon>Pentapetalae</taxon>
        <taxon>rosids</taxon>
        <taxon>malvids</taxon>
        <taxon>Brassicales</taxon>
        <taxon>Brassicaceae</taxon>
        <taxon>Brassiceae</taxon>
        <taxon>Brassica</taxon>
    </lineage>
</organism>
<evidence type="ECO:0000313" key="3">
    <source>
        <dbReference type="Proteomes" id="UP000712281"/>
    </source>
</evidence>
<evidence type="ECO:0000256" key="1">
    <source>
        <dbReference type="SAM" id="MobiDB-lite"/>
    </source>
</evidence>
<accession>A0A8S9JCM5</accession>
<protein>
    <submittedName>
        <fullName evidence="2">Uncharacterized protein</fullName>
    </submittedName>
</protein>
<feature type="region of interest" description="Disordered" evidence="1">
    <location>
        <begin position="35"/>
        <end position="75"/>
    </location>
</feature>
<dbReference type="EMBL" id="QGKW02001660">
    <property type="protein sequence ID" value="KAF2579931.1"/>
    <property type="molecule type" value="Genomic_DNA"/>
</dbReference>